<dbReference type="GO" id="GO:0009279">
    <property type="term" value="C:cell outer membrane"/>
    <property type="evidence" value="ECO:0007669"/>
    <property type="project" value="UniProtKB-SubCell"/>
</dbReference>
<evidence type="ECO:0000256" key="4">
    <source>
        <dbReference type="ARBA" id="ARBA00022692"/>
    </source>
</evidence>
<dbReference type="SUPFAM" id="SSF49464">
    <property type="entry name" value="Carboxypeptidase regulatory domain-like"/>
    <property type="match status" value="1"/>
</dbReference>
<dbReference type="AlphaFoldDB" id="A0A239G119"/>
<dbReference type="PROSITE" id="PS52016">
    <property type="entry name" value="TONB_DEPENDENT_REC_3"/>
    <property type="match status" value="1"/>
</dbReference>
<accession>A0A239G119</accession>
<dbReference type="Pfam" id="PF13715">
    <property type="entry name" value="CarbopepD_reg_2"/>
    <property type="match status" value="1"/>
</dbReference>
<name>A0A239G119_9BACT</name>
<dbReference type="Pfam" id="PF07715">
    <property type="entry name" value="Plug"/>
    <property type="match status" value="1"/>
</dbReference>
<feature type="signal peptide" evidence="8">
    <location>
        <begin position="1"/>
        <end position="23"/>
    </location>
</feature>
<dbReference type="NCBIfam" id="TIGR04057">
    <property type="entry name" value="SusC_RagA_signa"/>
    <property type="match status" value="1"/>
</dbReference>
<keyword evidence="3 7" id="KW-1134">Transmembrane beta strand</keyword>
<evidence type="ECO:0000256" key="7">
    <source>
        <dbReference type="PROSITE-ProRule" id="PRU01360"/>
    </source>
</evidence>
<organism evidence="10 11">
    <name type="scientific">Pontibacter ummariensis</name>
    <dbReference type="NCBI Taxonomy" id="1610492"/>
    <lineage>
        <taxon>Bacteria</taxon>
        <taxon>Pseudomonadati</taxon>
        <taxon>Bacteroidota</taxon>
        <taxon>Cytophagia</taxon>
        <taxon>Cytophagales</taxon>
        <taxon>Hymenobacteraceae</taxon>
        <taxon>Pontibacter</taxon>
    </lineage>
</organism>
<evidence type="ECO:0000313" key="11">
    <source>
        <dbReference type="Proteomes" id="UP000198432"/>
    </source>
</evidence>
<dbReference type="Gene3D" id="2.60.40.1120">
    <property type="entry name" value="Carboxypeptidase-like, regulatory domain"/>
    <property type="match status" value="1"/>
</dbReference>
<keyword evidence="4 7" id="KW-0812">Transmembrane</keyword>
<keyword evidence="5 7" id="KW-0472">Membrane</keyword>
<dbReference type="InterPro" id="IPR008969">
    <property type="entry name" value="CarboxyPept-like_regulatory"/>
</dbReference>
<dbReference type="InterPro" id="IPR012910">
    <property type="entry name" value="Plug_dom"/>
</dbReference>
<feature type="domain" description="TonB-dependent receptor plug" evidence="9">
    <location>
        <begin position="118"/>
        <end position="247"/>
    </location>
</feature>
<keyword evidence="11" id="KW-1185">Reference proteome</keyword>
<dbReference type="InterPro" id="IPR037066">
    <property type="entry name" value="Plug_dom_sf"/>
</dbReference>
<dbReference type="EMBL" id="FZOQ01000010">
    <property type="protein sequence ID" value="SNS63076.1"/>
    <property type="molecule type" value="Genomic_DNA"/>
</dbReference>
<dbReference type="Gene3D" id="2.170.130.10">
    <property type="entry name" value="TonB-dependent receptor, plug domain"/>
    <property type="match status" value="1"/>
</dbReference>
<sequence length="1112" mass="122415">MRNRCVSILLSTVLVLCCQVAWAQQLVKGKVTDAKGVALPGVTVLLKGTSTGTATGVDGSYTIPVPEGQGTLVFSFIGYTTKEVAVNGRAAVDVALADDAKALSEVVVTALGISKEQRALGYATSTVSAKELTEAGNTNFASALYGKAAGVKITTAPGGATSGVNVQIRGINSLNFNTQPLYVVDGVLIRNNNERGASGANNGGYWNDQRIRGNGILDINPADIETLTVLKGASATALYGSDAASGVIVITTKKGSERQGLGVDVNYNYSVEQVAFTPKYQNTYGPGYDRETNLAVGGTAEGWIPVDTDGDGTAESVRPNFRSFAQFGPKMEGQMVPWWDGTMRPFKAQPDNYKDFYQTGYSSIINAALSNQTDKVAYRLSYTRNDYEGVQRGGEFQRNTLNLNSTVKLSERVTTDIVVNYINSYVKNRPMQINRLTASYDGFLGRSEDMSVWLDKYKTSEGFKYVLPNQRDRNPEEALAYNIRPEVLNFLWNQLRNREEEYEDRLITSATLNYEITDKLRFRGRVGNDFTSRAIESRQYNEYPIAFNQNNSTGYFGTSKGRYATLYTDALLSYSDYVTEDLEVSVNAGFQGRTENYRDQASGTRDGLTTANWFSLNNSFNLPTTSASRAEVTKYAYLGTLSLNYKDFLYVEGTGRQEYTSTLPPANNNYFYPSVNAGFVFTDAFVLPTFLTYGKIRASYGVVGNAPPYYQANITYSQNPLQTINGPVPSLSAQTVFGNESLKAENKYEAEFGLETRILNDKIGVDISYYNSRVENQILGLSLPTSTGATSRISNIGEIHSYGWEVALNATPVTVGAFNWDTRLNFAFNRSKVNSLNEGLEELVFYDAEQSAVRVVAKVGETIGDIYVFPRARDEEGNLIIGSNGLYVIDKTRYEKAGNILPKAVGGISNTLSFKNLSLDFLVDYRLGGQIVSTPLKYATGAGMFENTLEFRDEEHGGLPYYIDENNTKVQLPNHNSPAPNGSTVYHDGVLLDGVTAEGTPNTTIVDAATYYINTFYWGADAWNAKGSVYDNSYVKLREVVLGYNLPKTFAQKFKMQNLRVSVVGRNLFYFWRTLENLDPEAPIGTQWYRQGIDEGSSAATRSYGIQINASF</sequence>
<keyword evidence="8" id="KW-0732">Signal</keyword>
<dbReference type="InterPro" id="IPR036942">
    <property type="entry name" value="Beta-barrel_TonB_sf"/>
</dbReference>
<protein>
    <submittedName>
        <fullName evidence="10">Iron complex outermembrane recepter protein</fullName>
    </submittedName>
</protein>
<evidence type="ECO:0000256" key="6">
    <source>
        <dbReference type="ARBA" id="ARBA00023237"/>
    </source>
</evidence>
<feature type="chain" id="PRO_5013258043" evidence="8">
    <location>
        <begin position="24"/>
        <end position="1112"/>
    </location>
</feature>
<evidence type="ECO:0000313" key="10">
    <source>
        <dbReference type="EMBL" id="SNS63076.1"/>
    </source>
</evidence>
<proteinExistence type="inferred from homology"/>
<evidence type="ECO:0000256" key="3">
    <source>
        <dbReference type="ARBA" id="ARBA00022452"/>
    </source>
</evidence>
<evidence type="ECO:0000256" key="5">
    <source>
        <dbReference type="ARBA" id="ARBA00023136"/>
    </source>
</evidence>
<keyword evidence="2 7" id="KW-0813">Transport</keyword>
<reference evidence="11" key="1">
    <citation type="submission" date="2017-06" db="EMBL/GenBank/DDBJ databases">
        <authorList>
            <person name="Varghese N."/>
            <person name="Submissions S."/>
        </authorList>
    </citation>
    <scope>NUCLEOTIDE SEQUENCE [LARGE SCALE GENOMIC DNA]</scope>
    <source>
        <strain evidence="11">NKM1</strain>
    </source>
</reference>
<dbReference type="Proteomes" id="UP000198432">
    <property type="component" value="Unassembled WGS sequence"/>
</dbReference>
<evidence type="ECO:0000256" key="1">
    <source>
        <dbReference type="ARBA" id="ARBA00004571"/>
    </source>
</evidence>
<dbReference type="OrthoDB" id="9768177at2"/>
<dbReference type="NCBIfam" id="TIGR04056">
    <property type="entry name" value="OMP_RagA_SusC"/>
    <property type="match status" value="1"/>
</dbReference>
<comment type="subcellular location">
    <subcellularLocation>
        <location evidence="1 7">Cell outer membrane</location>
        <topology evidence="1 7">Multi-pass membrane protein</topology>
    </subcellularLocation>
</comment>
<evidence type="ECO:0000259" key="9">
    <source>
        <dbReference type="Pfam" id="PF07715"/>
    </source>
</evidence>
<dbReference type="SUPFAM" id="SSF56935">
    <property type="entry name" value="Porins"/>
    <property type="match status" value="1"/>
</dbReference>
<dbReference type="InterPro" id="IPR023996">
    <property type="entry name" value="TonB-dep_OMP_SusC/RagA"/>
</dbReference>
<gene>
    <name evidence="10" type="ORF">SAMN06296052_11023</name>
</gene>
<evidence type="ECO:0000256" key="2">
    <source>
        <dbReference type="ARBA" id="ARBA00022448"/>
    </source>
</evidence>
<dbReference type="Gene3D" id="2.40.170.20">
    <property type="entry name" value="TonB-dependent receptor, beta-barrel domain"/>
    <property type="match status" value="1"/>
</dbReference>
<comment type="similarity">
    <text evidence="7">Belongs to the TonB-dependent receptor family.</text>
</comment>
<keyword evidence="6 7" id="KW-0998">Cell outer membrane</keyword>
<dbReference type="InterPro" id="IPR039426">
    <property type="entry name" value="TonB-dep_rcpt-like"/>
</dbReference>
<evidence type="ECO:0000256" key="8">
    <source>
        <dbReference type="SAM" id="SignalP"/>
    </source>
</evidence>
<dbReference type="RefSeq" id="WP_089319445.1">
    <property type="nucleotide sequence ID" value="NZ_FZOQ01000010.1"/>
</dbReference>
<dbReference type="InterPro" id="IPR023997">
    <property type="entry name" value="TonB-dep_OMP_SusC/RagA_CS"/>
</dbReference>